<name>A0A8S5LV93_9CAUD</name>
<accession>A0A8S5LV93</accession>
<sequence>MASANLDLQDLNTLLTSYTKEYRELEKYIGDLKLVILRINQTKSEVEPDIIKCGAYMRPKTAEVDLNNAKEKLKVIENKLQYIHELIDKDIADAEDKQR</sequence>
<reference evidence="1" key="1">
    <citation type="journal article" date="2021" name="Proc. Natl. Acad. Sci. U.S.A.">
        <title>A Catalog of Tens of Thousands of Viruses from Human Metagenomes Reveals Hidden Associations with Chronic Diseases.</title>
        <authorList>
            <person name="Tisza M.J."/>
            <person name="Buck C.B."/>
        </authorList>
    </citation>
    <scope>NUCLEOTIDE SEQUENCE</scope>
    <source>
        <strain evidence="1">CtMsr1</strain>
    </source>
</reference>
<proteinExistence type="predicted"/>
<evidence type="ECO:0000313" key="1">
    <source>
        <dbReference type="EMBL" id="DAD73783.1"/>
    </source>
</evidence>
<organism evidence="1">
    <name type="scientific">Siphoviridae sp. ctMsr1</name>
    <dbReference type="NCBI Taxonomy" id="2826264"/>
    <lineage>
        <taxon>Viruses</taxon>
        <taxon>Duplodnaviria</taxon>
        <taxon>Heunggongvirae</taxon>
        <taxon>Uroviricota</taxon>
        <taxon>Caudoviricetes</taxon>
    </lineage>
</organism>
<dbReference type="EMBL" id="BK014744">
    <property type="protein sequence ID" value="DAD73783.1"/>
    <property type="molecule type" value="Genomic_DNA"/>
</dbReference>
<protein>
    <submittedName>
        <fullName evidence="1">Uncharacterized protein</fullName>
    </submittedName>
</protein>